<dbReference type="Pfam" id="PF02195">
    <property type="entry name" value="ParB_N"/>
    <property type="match status" value="1"/>
</dbReference>
<dbReference type="InterPro" id="IPR050336">
    <property type="entry name" value="Chromosome_partition/occlusion"/>
</dbReference>
<evidence type="ECO:0000256" key="2">
    <source>
        <dbReference type="ARBA" id="ARBA00022829"/>
    </source>
</evidence>
<dbReference type="Proteomes" id="UP000288892">
    <property type="component" value="Unassembled WGS sequence"/>
</dbReference>
<dbReference type="NCBIfam" id="TIGR00180">
    <property type="entry name" value="parB_part"/>
    <property type="match status" value="1"/>
</dbReference>
<dbReference type="PANTHER" id="PTHR33375">
    <property type="entry name" value="CHROMOSOME-PARTITIONING PROTEIN PARB-RELATED"/>
    <property type="match status" value="1"/>
</dbReference>
<dbReference type="InterPro" id="IPR036086">
    <property type="entry name" value="ParB/Sulfiredoxin_sf"/>
</dbReference>
<protein>
    <submittedName>
        <fullName evidence="5">Chromosome partitioning protein, ParB family</fullName>
    </submittedName>
</protein>
<dbReference type="GO" id="GO:0005694">
    <property type="term" value="C:chromosome"/>
    <property type="evidence" value="ECO:0007669"/>
    <property type="project" value="TreeGrafter"/>
</dbReference>
<dbReference type="GO" id="GO:0003677">
    <property type="term" value="F:DNA binding"/>
    <property type="evidence" value="ECO:0007669"/>
    <property type="project" value="UniProtKB-KW"/>
</dbReference>
<dbReference type="SMART" id="SM00470">
    <property type="entry name" value="ParB"/>
    <property type="match status" value="1"/>
</dbReference>
<evidence type="ECO:0000313" key="5">
    <source>
        <dbReference type="EMBL" id="RWX51356.1"/>
    </source>
</evidence>
<dbReference type="InterPro" id="IPR057240">
    <property type="entry name" value="ParB_dimer_C"/>
</dbReference>
<evidence type="ECO:0000259" key="4">
    <source>
        <dbReference type="SMART" id="SM00470"/>
    </source>
</evidence>
<dbReference type="InterPro" id="IPR003115">
    <property type="entry name" value="ParB_N"/>
</dbReference>
<organism evidence="5 6">
    <name type="scientific">Candidatus Electrothrix marina</name>
    <dbReference type="NCBI Taxonomy" id="1859130"/>
    <lineage>
        <taxon>Bacteria</taxon>
        <taxon>Pseudomonadati</taxon>
        <taxon>Thermodesulfobacteriota</taxon>
        <taxon>Desulfobulbia</taxon>
        <taxon>Desulfobulbales</taxon>
        <taxon>Desulfobulbaceae</taxon>
        <taxon>Candidatus Electrothrix</taxon>
    </lineage>
</organism>
<dbReference type="FunFam" id="3.90.1530.30:FF:000001">
    <property type="entry name" value="Chromosome partitioning protein ParB"/>
    <property type="match status" value="1"/>
</dbReference>
<keyword evidence="6" id="KW-1185">Reference proteome</keyword>
<keyword evidence="2" id="KW-0159">Chromosome partition</keyword>
<dbReference type="Pfam" id="PF23552">
    <property type="entry name" value="ParB_C"/>
    <property type="match status" value="1"/>
</dbReference>
<keyword evidence="3" id="KW-0238">DNA-binding</keyword>
<dbReference type="CDD" id="cd16393">
    <property type="entry name" value="SPO0J_N"/>
    <property type="match status" value="1"/>
</dbReference>
<evidence type="ECO:0000313" key="6">
    <source>
        <dbReference type="Proteomes" id="UP000288892"/>
    </source>
</evidence>
<comment type="similarity">
    <text evidence="1">Belongs to the ParB family.</text>
</comment>
<dbReference type="Gene3D" id="1.10.10.2830">
    <property type="match status" value="1"/>
</dbReference>
<dbReference type="Gene3D" id="3.90.1530.30">
    <property type="match status" value="1"/>
</dbReference>
<dbReference type="InterPro" id="IPR004437">
    <property type="entry name" value="ParB/RepB/Spo0J"/>
</dbReference>
<dbReference type="Pfam" id="PF17762">
    <property type="entry name" value="HTH_ParB"/>
    <property type="match status" value="1"/>
</dbReference>
<dbReference type="AlphaFoldDB" id="A0A444JE43"/>
<dbReference type="PANTHER" id="PTHR33375:SF1">
    <property type="entry name" value="CHROMOSOME-PARTITIONING PROTEIN PARB-RELATED"/>
    <property type="match status" value="1"/>
</dbReference>
<evidence type="ECO:0000256" key="3">
    <source>
        <dbReference type="ARBA" id="ARBA00023125"/>
    </source>
</evidence>
<dbReference type="SUPFAM" id="SSF110849">
    <property type="entry name" value="ParB/Sulfiredoxin"/>
    <property type="match status" value="1"/>
</dbReference>
<dbReference type="InterPro" id="IPR041468">
    <property type="entry name" value="HTH_ParB/Spo0J"/>
</dbReference>
<reference evidence="5 6" key="1">
    <citation type="submission" date="2017-01" db="EMBL/GenBank/DDBJ databases">
        <title>The cable genome- insights into the physiology and evolution of filamentous bacteria capable of sulfide oxidation via long distance electron transfer.</title>
        <authorList>
            <person name="Schreiber L."/>
            <person name="Bjerg J.T."/>
            <person name="Boggild A."/>
            <person name="Van De Vossenberg J."/>
            <person name="Meysman F."/>
            <person name="Nielsen L.P."/>
            <person name="Schramm A."/>
            <person name="Kjeldsen K.U."/>
        </authorList>
    </citation>
    <scope>NUCLEOTIDE SEQUENCE [LARGE SCALE GENOMIC DNA]</scope>
    <source>
        <strain evidence="5">A5</strain>
    </source>
</reference>
<accession>A0A444JE43</accession>
<evidence type="ECO:0000256" key="1">
    <source>
        <dbReference type="ARBA" id="ARBA00006295"/>
    </source>
</evidence>
<dbReference type="FunFam" id="1.10.10.2830:FF:000001">
    <property type="entry name" value="Chromosome partitioning protein ParB"/>
    <property type="match status" value="1"/>
</dbReference>
<comment type="caution">
    <text evidence="5">The sequence shown here is derived from an EMBL/GenBank/DDBJ whole genome shotgun (WGS) entry which is preliminary data.</text>
</comment>
<gene>
    <name evidence="5" type="ORF">VU01_11526</name>
</gene>
<sequence>MSSNNVLGRGVAALLPDDLSLDEESRFFLCDIDKIEANPHQPRSNFDEEKLKQLAESIRERGIIQPLLVSSNGGNRYKLIAGERRLRAARLIGEEEVPVVIMETDSDNETLELALIENIQRQDLNPIEEALAYSRLIEEFRLTQEEVARKVGRKRSTVTNTLRLLKLPSSLQNDVVNALLSEGHARVLLRLKDDPLHMQEIRDRILKEDLSVRQTENLCRQAVRKKEQPPVEKKKKQDGLPVAYCRSLSTQLTNHFHTKVKIVQNGTRGKLEIEYYSPDDLDRLISLVSDKKIEK</sequence>
<feature type="domain" description="ParB-like N-terminal" evidence="4">
    <location>
        <begin position="28"/>
        <end position="119"/>
    </location>
</feature>
<name>A0A444JE43_9BACT</name>
<dbReference type="GO" id="GO:0045881">
    <property type="term" value="P:positive regulation of sporulation resulting in formation of a cellular spore"/>
    <property type="evidence" value="ECO:0007669"/>
    <property type="project" value="TreeGrafter"/>
</dbReference>
<dbReference type="GO" id="GO:0007059">
    <property type="term" value="P:chromosome segregation"/>
    <property type="evidence" value="ECO:0007669"/>
    <property type="project" value="UniProtKB-KW"/>
</dbReference>
<proteinExistence type="inferred from homology"/>
<dbReference type="EMBL" id="MTKS01000152">
    <property type="protein sequence ID" value="RWX51356.1"/>
    <property type="molecule type" value="Genomic_DNA"/>
</dbReference>